<gene>
    <name evidence="2" type="ORF">Esi_0008_0242</name>
</gene>
<name>D7G778_ECTSI</name>
<feature type="chain" id="PRO_5003095851" evidence="1">
    <location>
        <begin position="27"/>
        <end position="297"/>
    </location>
</feature>
<evidence type="ECO:0000313" key="2">
    <source>
        <dbReference type="EMBL" id="CBJ25771.1"/>
    </source>
</evidence>
<keyword evidence="3" id="KW-1185">Reference proteome</keyword>
<proteinExistence type="predicted"/>
<keyword evidence="1" id="KW-0732">Signal</keyword>
<dbReference type="OrthoDB" id="10289718at2759"/>
<organism evidence="2 3">
    <name type="scientific">Ectocarpus siliculosus</name>
    <name type="common">Brown alga</name>
    <name type="synonym">Conferva siliculosa</name>
    <dbReference type="NCBI Taxonomy" id="2880"/>
    <lineage>
        <taxon>Eukaryota</taxon>
        <taxon>Sar</taxon>
        <taxon>Stramenopiles</taxon>
        <taxon>Ochrophyta</taxon>
        <taxon>PX clade</taxon>
        <taxon>Phaeophyceae</taxon>
        <taxon>Ectocarpales</taxon>
        <taxon>Ectocarpaceae</taxon>
        <taxon>Ectocarpus</taxon>
    </lineage>
</organism>
<accession>D7G778</accession>
<dbReference type="Proteomes" id="UP000002630">
    <property type="component" value="Linkage Group LG02"/>
</dbReference>
<feature type="signal peptide" evidence="1">
    <location>
        <begin position="1"/>
        <end position="26"/>
    </location>
</feature>
<reference evidence="2 3" key="1">
    <citation type="journal article" date="2010" name="Nature">
        <title>The Ectocarpus genome and the independent evolution of multicellularity in brown algae.</title>
        <authorList>
            <person name="Cock J.M."/>
            <person name="Sterck L."/>
            <person name="Rouze P."/>
            <person name="Scornet D."/>
            <person name="Allen A.E."/>
            <person name="Amoutzias G."/>
            <person name="Anthouard V."/>
            <person name="Artiguenave F."/>
            <person name="Aury J.M."/>
            <person name="Badger J.H."/>
            <person name="Beszteri B."/>
            <person name="Billiau K."/>
            <person name="Bonnet E."/>
            <person name="Bothwell J.H."/>
            <person name="Bowler C."/>
            <person name="Boyen C."/>
            <person name="Brownlee C."/>
            <person name="Carrano C.J."/>
            <person name="Charrier B."/>
            <person name="Cho G.Y."/>
            <person name="Coelho S.M."/>
            <person name="Collen J."/>
            <person name="Corre E."/>
            <person name="Da Silva C."/>
            <person name="Delage L."/>
            <person name="Delaroque N."/>
            <person name="Dittami S.M."/>
            <person name="Doulbeau S."/>
            <person name="Elias M."/>
            <person name="Farnham G."/>
            <person name="Gachon C.M."/>
            <person name="Gschloessl B."/>
            <person name="Heesch S."/>
            <person name="Jabbari K."/>
            <person name="Jubin C."/>
            <person name="Kawai H."/>
            <person name="Kimura K."/>
            <person name="Kloareg B."/>
            <person name="Kupper F.C."/>
            <person name="Lang D."/>
            <person name="Le Bail A."/>
            <person name="Leblanc C."/>
            <person name="Lerouge P."/>
            <person name="Lohr M."/>
            <person name="Lopez P.J."/>
            <person name="Martens C."/>
            <person name="Maumus F."/>
            <person name="Michel G."/>
            <person name="Miranda-Saavedra D."/>
            <person name="Morales J."/>
            <person name="Moreau H."/>
            <person name="Motomura T."/>
            <person name="Nagasato C."/>
            <person name="Napoli C.A."/>
            <person name="Nelson D.R."/>
            <person name="Nyvall-Collen P."/>
            <person name="Peters A.F."/>
            <person name="Pommier C."/>
            <person name="Potin P."/>
            <person name="Poulain J."/>
            <person name="Quesneville H."/>
            <person name="Read B."/>
            <person name="Rensing S.A."/>
            <person name="Ritter A."/>
            <person name="Rousvoal S."/>
            <person name="Samanta M."/>
            <person name="Samson G."/>
            <person name="Schroeder D.C."/>
            <person name="Segurens B."/>
            <person name="Strittmatter M."/>
            <person name="Tonon T."/>
            <person name="Tregear J.W."/>
            <person name="Valentin K."/>
            <person name="von Dassow P."/>
            <person name="Yamagishi T."/>
            <person name="Van de Peer Y."/>
            <person name="Wincker P."/>
        </authorList>
    </citation>
    <scope>NUCLEOTIDE SEQUENCE [LARGE SCALE GENOMIC DNA]</scope>
    <source>
        <strain evidence="3">Ec32 / CCAP1310/4</strain>
    </source>
</reference>
<evidence type="ECO:0000256" key="1">
    <source>
        <dbReference type="SAM" id="SignalP"/>
    </source>
</evidence>
<dbReference type="AlphaFoldDB" id="D7G778"/>
<evidence type="ECO:0000313" key="3">
    <source>
        <dbReference type="Proteomes" id="UP000002630"/>
    </source>
</evidence>
<protein>
    <submittedName>
        <fullName evidence="2">Uncharacterized protein</fullName>
    </submittedName>
</protein>
<dbReference type="EMBL" id="FN649727">
    <property type="protein sequence ID" value="CBJ25771.1"/>
    <property type="molecule type" value="Genomic_DNA"/>
</dbReference>
<sequence>MAGIMGGGWKWLRVLVLFHVLARASAGGTVSINIKDLGAIEGIQSLDIRGNYDGQLSKGVSGKASYVFNKDRVLPAGLSASSSTDTAYGKAFGTVTVDPQDKTAVVEGSIRNEELGMFSTTLKASEKEGGVLGPLKWTSNPVSFPFALQEATPMVIAIAHDINTKEGHLSIAAKLNSNFDGKLMLPSQGDPVATLVGSHSPDKASDIRASANVLDLVGSGFGKGAIGVTYRRDLDAVAGSSSRVTLEGKDTGDFAWSLSNTSKRMTLVLSGRGRVARRGEGTGVGSTVSLRQSFRMF</sequence>
<dbReference type="InParanoid" id="D7G778"/>
<dbReference type="EMBL" id="FN649035">
    <property type="protein sequence ID" value="CBJ25771.1"/>
    <property type="molecule type" value="Genomic_DNA"/>
</dbReference>